<dbReference type="AlphaFoldDB" id="A0A1J9SAL7"/>
<proteinExistence type="predicted"/>
<evidence type="ECO:0000313" key="2">
    <source>
        <dbReference type="EMBL" id="OJD36621.1"/>
    </source>
</evidence>
<dbReference type="GeneID" id="31009561"/>
<organism evidence="2 3">
    <name type="scientific">Diplodia corticola</name>
    <dbReference type="NCBI Taxonomy" id="236234"/>
    <lineage>
        <taxon>Eukaryota</taxon>
        <taxon>Fungi</taxon>
        <taxon>Dikarya</taxon>
        <taxon>Ascomycota</taxon>
        <taxon>Pezizomycotina</taxon>
        <taxon>Dothideomycetes</taxon>
        <taxon>Dothideomycetes incertae sedis</taxon>
        <taxon>Botryosphaeriales</taxon>
        <taxon>Botryosphaeriaceae</taxon>
        <taxon>Diplodia</taxon>
    </lineage>
</organism>
<evidence type="ECO:0000313" key="3">
    <source>
        <dbReference type="Proteomes" id="UP000183809"/>
    </source>
</evidence>
<comment type="caution">
    <text evidence="2">The sequence shown here is derived from an EMBL/GenBank/DDBJ whole genome shotgun (WGS) entry which is preliminary data.</text>
</comment>
<protein>
    <submittedName>
        <fullName evidence="2">Uncharacterized protein</fullName>
    </submittedName>
</protein>
<accession>A0A1J9SAL7</accession>
<reference evidence="2 3" key="1">
    <citation type="submission" date="2016-10" db="EMBL/GenBank/DDBJ databases">
        <title>Proteomics and genomics reveal pathogen-plant mechanisms compatible with a hemibiotrophic lifestyle of Diplodia corticola.</title>
        <authorList>
            <person name="Fernandes I."/>
            <person name="De Jonge R."/>
            <person name="Van De Peer Y."/>
            <person name="Devreese B."/>
            <person name="Alves A."/>
            <person name="Esteves A.C."/>
        </authorList>
    </citation>
    <scope>NUCLEOTIDE SEQUENCE [LARGE SCALE GENOMIC DNA]</scope>
    <source>
        <strain evidence="2 3">CBS 112549</strain>
    </source>
</reference>
<keyword evidence="3" id="KW-1185">Reference proteome</keyword>
<dbReference type="Proteomes" id="UP000183809">
    <property type="component" value="Unassembled WGS sequence"/>
</dbReference>
<dbReference type="EMBL" id="MNUE01000010">
    <property type="protein sequence ID" value="OJD36621.1"/>
    <property type="molecule type" value="Genomic_DNA"/>
</dbReference>
<sequence length="195" mass="21282">MSYGDNSPSSKPMTRTYSKPLTPATQSSNTSNGKLKGHRLFLSSGSSSSSGGGGGGGHHRPPNPSVSAKRTRFCARVIPISSNYPKIFCTKGQPWLEVTSRTPQAREILPDTNTQLSANFATRPRTRRRTFLSHTYVQQEQQRAIRRLAARVEFANVTGRSKTAKPSLSANAKTSIWLWTSFVVPSGLSSARKTN</sequence>
<evidence type="ECO:0000256" key="1">
    <source>
        <dbReference type="SAM" id="MobiDB-lite"/>
    </source>
</evidence>
<dbReference type="RefSeq" id="XP_020132881.1">
    <property type="nucleotide sequence ID" value="XM_020269302.1"/>
</dbReference>
<gene>
    <name evidence="2" type="ORF">BKCO1_10000121</name>
</gene>
<feature type="region of interest" description="Disordered" evidence="1">
    <location>
        <begin position="1"/>
        <end position="68"/>
    </location>
</feature>
<name>A0A1J9SAL7_9PEZI</name>
<feature type="compositionally biased region" description="Polar residues" evidence="1">
    <location>
        <begin position="1"/>
        <end position="33"/>
    </location>
</feature>